<feature type="domain" description="Galactosyltransferase C-terminal" evidence="12">
    <location>
        <begin position="281"/>
        <end position="356"/>
    </location>
</feature>
<feature type="domain" description="Galactosyltransferase N-terminal" evidence="13">
    <location>
        <begin position="143"/>
        <end position="275"/>
    </location>
</feature>
<dbReference type="GO" id="GO:0008378">
    <property type="term" value="F:galactosyltransferase activity"/>
    <property type="evidence" value="ECO:0007669"/>
    <property type="project" value="TreeGrafter"/>
</dbReference>
<dbReference type="PANTHER" id="PTHR19300">
    <property type="entry name" value="BETA-1,4-GALACTOSYLTRANSFERASE"/>
    <property type="match status" value="1"/>
</dbReference>
<dbReference type="EC" id="2.4.1.-" evidence="11"/>
<keyword evidence="8 11" id="KW-1133">Transmembrane helix</keyword>
<dbReference type="GO" id="GO:0005975">
    <property type="term" value="P:carbohydrate metabolic process"/>
    <property type="evidence" value="ECO:0007669"/>
    <property type="project" value="InterPro"/>
</dbReference>
<dbReference type="PANTHER" id="PTHR19300:SF57">
    <property type="entry name" value="BETA-1,4-N-ACETYLGALACTOSAMINYLTRANSFERASE"/>
    <property type="match status" value="1"/>
</dbReference>
<evidence type="ECO:0000256" key="11">
    <source>
        <dbReference type="RuleBase" id="RU368121"/>
    </source>
</evidence>
<evidence type="ECO:0000256" key="2">
    <source>
        <dbReference type="ARBA" id="ARBA00004922"/>
    </source>
</evidence>
<dbReference type="Proteomes" id="UP001497497">
    <property type="component" value="Unassembled WGS sequence"/>
</dbReference>
<name>A0AAV2GYI9_LYMST</name>
<gene>
    <name evidence="14" type="ORF">GSLYS_00000671001</name>
</gene>
<comment type="caution">
    <text evidence="14">The sequence shown here is derived from an EMBL/GenBank/DDBJ whole genome shotgun (WGS) entry which is preliminary data.</text>
</comment>
<organism evidence="14 15">
    <name type="scientific">Lymnaea stagnalis</name>
    <name type="common">Great pond snail</name>
    <name type="synonym">Helix stagnalis</name>
    <dbReference type="NCBI Taxonomy" id="6523"/>
    <lineage>
        <taxon>Eukaryota</taxon>
        <taxon>Metazoa</taxon>
        <taxon>Spiralia</taxon>
        <taxon>Lophotrochozoa</taxon>
        <taxon>Mollusca</taxon>
        <taxon>Gastropoda</taxon>
        <taxon>Heterobranchia</taxon>
        <taxon>Euthyneura</taxon>
        <taxon>Panpulmonata</taxon>
        <taxon>Hygrophila</taxon>
        <taxon>Lymnaeoidea</taxon>
        <taxon>Lymnaeidae</taxon>
        <taxon>Lymnaea</taxon>
    </lineage>
</organism>
<dbReference type="GO" id="GO:0005794">
    <property type="term" value="C:Golgi apparatus"/>
    <property type="evidence" value="ECO:0007669"/>
    <property type="project" value="TreeGrafter"/>
</dbReference>
<evidence type="ECO:0000259" key="12">
    <source>
        <dbReference type="Pfam" id="PF02709"/>
    </source>
</evidence>
<keyword evidence="4 11" id="KW-0328">Glycosyltransferase</keyword>
<keyword evidence="6 11" id="KW-0812">Transmembrane</keyword>
<evidence type="ECO:0000259" key="13">
    <source>
        <dbReference type="Pfam" id="PF13733"/>
    </source>
</evidence>
<evidence type="ECO:0000313" key="14">
    <source>
        <dbReference type="EMBL" id="CAL1526494.1"/>
    </source>
</evidence>
<dbReference type="EMBL" id="CAXITT010000006">
    <property type="protein sequence ID" value="CAL1526494.1"/>
    <property type="molecule type" value="Genomic_DNA"/>
</dbReference>
<dbReference type="Pfam" id="PF02709">
    <property type="entry name" value="Glyco_transf_7C"/>
    <property type="match status" value="1"/>
</dbReference>
<accession>A0AAV2GYI9</accession>
<reference evidence="14 15" key="1">
    <citation type="submission" date="2024-04" db="EMBL/GenBank/DDBJ databases">
        <authorList>
            <consortium name="Genoscope - CEA"/>
            <person name="William W."/>
        </authorList>
    </citation>
    <scope>NUCLEOTIDE SEQUENCE [LARGE SCALE GENOMIC DNA]</scope>
</reference>
<comment type="subcellular location">
    <subcellularLocation>
        <location evidence="1">Membrane</location>
        <topology evidence="1">Single-pass type II membrane protein</topology>
    </subcellularLocation>
</comment>
<dbReference type="SUPFAM" id="SSF53448">
    <property type="entry name" value="Nucleotide-diphospho-sugar transferases"/>
    <property type="match status" value="1"/>
</dbReference>
<dbReference type="PRINTS" id="PR02050">
    <property type="entry name" value="B14GALTRFASE"/>
</dbReference>
<evidence type="ECO:0000256" key="4">
    <source>
        <dbReference type="ARBA" id="ARBA00022676"/>
    </source>
</evidence>
<evidence type="ECO:0000256" key="3">
    <source>
        <dbReference type="ARBA" id="ARBA00005735"/>
    </source>
</evidence>
<protein>
    <recommendedName>
        <fullName evidence="11">Beta-1,4-galactosyltransferase</fullName>
        <ecNumber evidence="11">2.4.1.-</ecNumber>
    </recommendedName>
</protein>
<evidence type="ECO:0000256" key="1">
    <source>
        <dbReference type="ARBA" id="ARBA00004606"/>
    </source>
</evidence>
<evidence type="ECO:0000256" key="10">
    <source>
        <dbReference type="ARBA" id="ARBA00023180"/>
    </source>
</evidence>
<evidence type="ECO:0000313" key="15">
    <source>
        <dbReference type="Proteomes" id="UP001497497"/>
    </source>
</evidence>
<comment type="pathway">
    <text evidence="2 11">Protein modification; protein glycosylation.</text>
</comment>
<dbReference type="CDD" id="cd00899">
    <property type="entry name" value="b4GalT"/>
    <property type="match status" value="1"/>
</dbReference>
<evidence type="ECO:0000256" key="7">
    <source>
        <dbReference type="ARBA" id="ARBA00022968"/>
    </source>
</evidence>
<dbReference type="Pfam" id="PF13733">
    <property type="entry name" value="Glyco_transf_7N"/>
    <property type="match status" value="1"/>
</dbReference>
<dbReference type="AlphaFoldDB" id="A0AAV2GYI9"/>
<sequence>MYLVVCWGRVTGNMISTRHCFSRCNTRSVRVIKATAMLFVAAMLFLALHMNFSHEASQQNLHRAAPISSPTTISQSTVQIRNATRDFLPTSSTPMKDELIETESEFVDGFQRHEVIACSDTSEEFRTDSKRIALVNSQSGVPCPIRPPALAGRFVPSKKSSTYHELAAMFPDVQDGGHYTPRMCTPAEKTAIIIPYRNRCRHLYTLLPNLISMLMRQNVDFTIFVIEQTTPETFNKGILFNAGYLEALKVDNYDCFILHDVDMIPIDDRNMYRCNKTGPVHFSPGVNKFKYKLFYSGLFGGVVGFTREQFRLINGASNLYFGWGGEDDDLRNRAVHMKLPLLRKTLVHGLYDMVSHVEAGWNVNPHSKGAHSLYDMLNKALGVHAGWNVHPNSKGAHSLYDMVNHAPAEGAGWNVNPDRFKIYSTSRQRQHVDGINSLVYNVTWYRTSPLYTWVGVGYNKTVITNSIPEDLRIGPKADNTYLTGNFTIIS</sequence>
<keyword evidence="5 11" id="KW-0808">Transferase</keyword>
<dbReference type="Gene3D" id="3.90.550.10">
    <property type="entry name" value="Spore Coat Polysaccharide Biosynthesis Protein SpsA, Chain A"/>
    <property type="match status" value="1"/>
</dbReference>
<dbReference type="GO" id="GO:0016020">
    <property type="term" value="C:membrane"/>
    <property type="evidence" value="ECO:0007669"/>
    <property type="project" value="UniProtKB-SubCell"/>
</dbReference>
<dbReference type="InterPro" id="IPR029044">
    <property type="entry name" value="Nucleotide-diphossugar_trans"/>
</dbReference>
<feature type="transmembrane region" description="Helical" evidence="11">
    <location>
        <begin position="31"/>
        <end position="52"/>
    </location>
</feature>
<keyword evidence="9 11" id="KW-0472">Membrane</keyword>
<dbReference type="InterPro" id="IPR027995">
    <property type="entry name" value="Galactosyl_T_N"/>
</dbReference>
<evidence type="ECO:0000256" key="8">
    <source>
        <dbReference type="ARBA" id="ARBA00022989"/>
    </source>
</evidence>
<dbReference type="InterPro" id="IPR027791">
    <property type="entry name" value="Galactosyl_T_C"/>
</dbReference>
<comment type="similarity">
    <text evidence="3 11">Belongs to the glycosyltransferase 7 family.</text>
</comment>
<dbReference type="InterPro" id="IPR003859">
    <property type="entry name" value="Galactosyl_T"/>
</dbReference>
<proteinExistence type="inferred from homology"/>
<evidence type="ECO:0000256" key="5">
    <source>
        <dbReference type="ARBA" id="ARBA00022679"/>
    </source>
</evidence>
<keyword evidence="15" id="KW-1185">Reference proteome</keyword>
<comment type="function">
    <text evidence="11">Catalyses the transfer of galactose onto proteins or lipids.</text>
</comment>
<evidence type="ECO:0000256" key="9">
    <source>
        <dbReference type="ARBA" id="ARBA00023136"/>
    </source>
</evidence>
<evidence type="ECO:0000256" key="6">
    <source>
        <dbReference type="ARBA" id="ARBA00022692"/>
    </source>
</evidence>
<keyword evidence="7 11" id="KW-0735">Signal-anchor</keyword>
<keyword evidence="10 11" id="KW-0325">Glycoprotein</keyword>